<dbReference type="PANTHER" id="PTHR31630">
    <property type="entry name" value="PHYTANOYL-COA DIOXYGENASE-RELATED-RELATED"/>
    <property type="match status" value="1"/>
</dbReference>
<gene>
    <name evidence="1" type="ORF">CGI_10001870</name>
</gene>
<sequence length="638" mass="74322">MSMETDKKKLHIQEEKIKNELETQGFSVVPGVIPLEDCDEYTQEFRTWLDRFGEDSPIRKRSGITHQYRTSHSNAAWRLRLHAKPVFESLWGTEKLLVSVDGMSISEPPEQGKCRSNFSKPEDCWFHLDQGSWRKGLHAYQGAVYLEETTPSDYCFRVLEGSQKYHQDLIDTFSDANEGMAGKDFYILKNHHLEFYQNKGCAKKKVPVPKGGLVLWDSRTVHDTLAPVEGRPHADRWRFVIYVCMTPAIWASKKDFEVKRKAYEEMLSTAHWPSEGIRLFPSTHENEETKHKRIEMVKEQPPIARTRKLHIQEERIKNELETQGYSVVPGVIPLAECDEYTQEFRAWLGRFGEDAPVRSRSILHQYRTSHSNAAWRLRLHAKPVFESIWGTEKLLTSVDGMSISEPPEQGKSRSNFSKPEDCWFHLDQGSWRKELHAYQGAVYLEETTPSDYCFKVLEGSQKYHQDLMDAFSDVNETMAGKDFYILKNHHLEFYRNKGCAKKKVPVPKGGLVLWDSRTVHDTLAPVEGRPHTDRWRFVIYICMTPAVWASKEDFEVKKKAYEEMLCSVHWPSQGVKLFPGTDENEQTKHKRIEMVKEQPSIARKRLVRLLAGMEAYDFTDERPNGPDWRPKWSEIQYK</sequence>
<dbReference type="SUPFAM" id="SSF51197">
    <property type="entry name" value="Clavaminate synthase-like"/>
    <property type="match status" value="2"/>
</dbReference>
<name>K1PVX6_MAGGI</name>
<organism evidence="1">
    <name type="scientific">Magallana gigas</name>
    <name type="common">Pacific oyster</name>
    <name type="synonym">Crassostrea gigas</name>
    <dbReference type="NCBI Taxonomy" id="29159"/>
    <lineage>
        <taxon>Eukaryota</taxon>
        <taxon>Metazoa</taxon>
        <taxon>Spiralia</taxon>
        <taxon>Lophotrochozoa</taxon>
        <taxon>Mollusca</taxon>
        <taxon>Bivalvia</taxon>
        <taxon>Autobranchia</taxon>
        <taxon>Pteriomorphia</taxon>
        <taxon>Ostreida</taxon>
        <taxon>Ostreoidea</taxon>
        <taxon>Ostreidae</taxon>
        <taxon>Magallana</taxon>
    </lineage>
</organism>
<accession>K1PVX6</accession>
<dbReference type="AlphaFoldDB" id="K1PVX6"/>
<dbReference type="EMBL" id="JH817533">
    <property type="protein sequence ID" value="EKC25888.1"/>
    <property type="molecule type" value="Genomic_DNA"/>
</dbReference>
<reference evidence="1" key="1">
    <citation type="journal article" date="2012" name="Nature">
        <title>The oyster genome reveals stress adaptation and complexity of shell formation.</title>
        <authorList>
            <person name="Zhang G."/>
            <person name="Fang X."/>
            <person name="Guo X."/>
            <person name="Li L."/>
            <person name="Luo R."/>
            <person name="Xu F."/>
            <person name="Yang P."/>
            <person name="Zhang L."/>
            <person name="Wang X."/>
            <person name="Qi H."/>
            <person name="Xiong Z."/>
            <person name="Que H."/>
            <person name="Xie Y."/>
            <person name="Holland P.W."/>
            <person name="Paps J."/>
            <person name="Zhu Y."/>
            <person name="Wu F."/>
            <person name="Chen Y."/>
            <person name="Wang J."/>
            <person name="Peng C."/>
            <person name="Meng J."/>
            <person name="Yang L."/>
            <person name="Liu J."/>
            <person name="Wen B."/>
            <person name="Zhang N."/>
            <person name="Huang Z."/>
            <person name="Zhu Q."/>
            <person name="Feng Y."/>
            <person name="Mount A."/>
            <person name="Hedgecock D."/>
            <person name="Xu Z."/>
            <person name="Liu Y."/>
            <person name="Domazet-Loso T."/>
            <person name="Du Y."/>
            <person name="Sun X."/>
            <person name="Zhang S."/>
            <person name="Liu B."/>
            <person name="Cheng P."/>
            <person name="Jiang X."/>
            <person name="Li J."/>
            <person name="Fan D."/>
            <person name="Wang W."/>
            <person name="Fu W."/>
            <person name="Wang T."/>
            <person name="Wang B."/>
            <person name="Zhang J."/>
            <person name="Peng Z."/>
            <person name="Li Y."/>
            <person name="Li N."/>
            <person name="Wang J."/>
            <person name="Chen M."/>
            <person name="He Y."/>
            <person name="Tan F."/>
            <person name="Song X."/>
            <person name="Zheng Q."/>
            <person name="Huang R."/>
            <person name="Yang H."/>
            <person name="Du X."/>
            <person name="Chen L."/>
            <person name="Yang M."/>
            <person name="Gaffney P.M."/>
            <person name="Wang S."/>
            <person name="Luo L."/>
            <person name="She Z."/>
            <person name="Ming Y."/>
            <person name="Huang W."/>
            <person name="Zhang S."/>
            <person name="Huang B."/>
            <person name="Zhang Y."/>
            <person name="Qu T."/>
            <person name="Ni P."/>
            <person name="Miao G."/>
            <person name="Wang J."/>
            <person name="Wang Q."/>
            <person name="Steinberg C.E."/>
            <person name="Wang H."/>
            <person name="Li N."/>
            <person name="Qian L."/>
            <person name="Zhang G."/>
            <person name="Li Y."/>
            <person name="Yang H."/>
            <person name="Liu X."/>
            <person name="Wang J."/>
            <person name="Yin Y."/>
            <person name="Wang J."/>
        </authorList>
    </citation>
    <scope>NUCLEOTIDE SEQUENCE [LARGE SCALE GENOMIC DNA]</scope>
    <source>
        <strain evidence="1">05x7-T-G4-1.051#20</strain>
    </source>
</reference>
<dbReference type="InParanoid" id="K1PVX6"/>
<dbReference type="PANTHER" id="PTHR31630:SF6">
    <property type="entry name" value="PHYTANOYL-COA DIOXYGENASE-RELATED"/>
    <property type="match status" value="1"/>
</dbReference>
<dbReference type="InterPro" id="IPR008775">
    <property type="entry name" value="Phytyl_CoA_dOase-like"/>
</dbReference>
<proteinExistence type="predicted"/>
<protein>
    <submittedName>
        <fullName evidence="1">Uncharacterized protein</fullName>
    </submittedName>
</protein>
<dbReference type="Pfam" id="PF05721">
    <property type="entry name" value="PhyH"/>
    <property type="match status" value="2"/>
</dbReference>
<dbReference type="Gene3D" id="2.60.120.620">
    <property type="entry name" value="q2cbj1_9rhob like domain"/>
    <property type="match status" value="2"/>
</dbReference>
<dbReference type="HOGENOM" id="CLU_429111_0_0_1"/>
<evidence type="ECO:0000313" key="1">
    <source>
        <dbReference type="EMBL" id="EKC25888.1"/>
    </source>
</evidence>